<dbReference type="Gene3D" id="3.30.1240.10">
    <property type="match status" value="1"/>
</dbReference>
<dbReference type="SUPFAM" id="SSF56784">
    <property type="entry name" value="HAD-like"/>
    <property type="match status" value="1"/>
</dbReference>
<dbReference type="InterPro" id="IPR036412">
    <property type="entry name" value="HAD-like_sf"/>
</dbReference>
<dbReference type="Proteomes" id="UP000255036">
    <property type="component" value="Unassembled WGS sequence"/>
</dbReference>
<dbReference type="PANTHER" id="PTHR10000:SF8">
    <property type="entry name" value="HAD SUPERFAMILY HYDROLASE-LIKE, TYPE 3"/>
    <property type="match status" value="1"/>
</dbReference>
<accession>A0A371AUH0</accession>
<name>A0A371AUH0_9FIRM</name>
<dbReference type="Gene3D" id="3.40.50.1000">
    <property type="entry name" value="HAD superfamily/HAD-like"/>
    <property type="match status" value="1"/>
</dbReference>
<organism evidence="1 2">
    <name type="scientific">Anaerosacchariphilus polymeriproducens</name>
    <dbReference type="NCBI Taxonomy" id="1812858"/>
    <lineage>
        <taxon>Bacteria</taxon>
        <taxon>Bacillati</taxon>
        <taxon>Bacillota</taxon>
        <taxon>Clostridia</taxon>
        <taxon>Lachnospirales</taxon>
        <taxon>Lachnospiraceae</taxon>
        <taxon>Anaerosacchariphilus</taxon>
    </lineage>
</organism>
<reference evidence="1 2" key="1">
    <citation type="submission" date="2018-07" db="EMBL/GenBank/DDBJ databases">
        <title>Anaerosacharophilus polymeroproducens gen. nov. sp. nov., an anaerobic bacterium isolated from salt field.</title>
        <authorList>
            <person name="Kim W."/>
            <person name="Yang S.-H."/>
            <person name="Oh J."/>
            <person name="Lee J.-H."/>
            <person name="Kwon K.K."/>
        </authorList>
    </citation>
    <scope>NUCLEOTIDE SEQUENCE [LARGE SCALE GENOMIC DNA]</scope>
    <source>
        <strain evidence="1 2">MCWD5</strain>
    </source>
</reference>
<protein>
    <submittedName>
        <fullName evidence="1">Cof-type HAD-IIB family hydrolase</fullName>
    </submittedName>
</protein>
<dbReference type="SFLD" id="SFLDG01140">
    <property type="entry name" value="C2.B:_Phosphomannomutase_and_P"/>
    <property type="match status" value="1"/>
</dbReference>
<dbReference type="PANTHER" id="PTHR10000">
    <property type="entry name" value="PHOSPHOSERINE PHOSPHATASE"/>
    <property type="match status" value="1"/>
</dbReference>
<dbReference type="NCBIfam" id="TIGR00099">
    <property type="entry name" value="Cof-subfamily"/>
    <property type="match status" value="1"/>
</dbReference>
<dbReference type="SFLD" id="SFLDS00003">
    <property type="entry name" value="Haloacid_Dehalogenase"/>
    <property type="match status" value="1"/>
</dbReference>
<keyword evidence="2" id="KW-1185">Reference proteome</keyword>
<dbReference type="GO" id="GO:0016791">
    <property type="term" value="F:phosphatase activity"/>
    <property type="evidence" value="ECO:0007669"/>
    <property type="project" value="TreeGrafter"/>
</dbReference>
<dbReference type="EMBL" id="QRCT01000032">
    <property type="protein sequence ID" value="RDU23208.1"/>
    <property type="molecule type" value="Genomic_DNA"/>
</dbReference>
<gene>
    <name evidence="1" type="ORF">DWV06_10530</name>
</gene>
<dbReference type="InterPro" id="IPR023214">
    <property type="entry name" value="HAD_sf"/>
</dbReference>
<dbReference type="GO" id="GO:0000287">
    <property type="term" value="F:magnesium ion binding"/>
    <property type="evidence" value="ECO:0007669"/>
    <property type="project" value="TreeGrafter"/>
</dbReference>
<comment type="caution">
    <text evidence="1">The sequence shown here is derived from an EMBL/GenBank/DDBJ whole genome shotgun (WGS) entry which is preliminary data.</text>
</comment>
<dbReference type="AlphaFoldDB" id="A0A371AUH0"/>
<proteinExistence type="predicted"/>
<keyword evidence="1" id="KW-0378">Hydrolase</keyword>
<evidence type="ECO:0000313" key="2">
    <source>
        <dbReference type="Proteomes" id="UP000255036"/>
    </source>
</evidence>
<dbReference type="GO" id="GO:0005829">
    <property type="term" value="C:cytosol"/>
    <property type="evidence" value="ECO:0007669"/>
    <property type="project" value="TreeGrafter"/>
</dbReference>
<evidence type="ECO:0000313" key="1">
    <source>
        <dbReference type="EMBL" id="RDU23208.1"/>
    </source>
</evidence>
<dbReference type="InterPro" id="IPR000150">
    <property type="entry name" value="Cof"/>
</dbReference>
<sequence length="268" mass="30475">MVMNYNNIILLSDMDGTLLNTNGIVSEQNKYAIKEFVAKGGKFGIATGRNQMNSVMFLDGIELNIPCILYNGGALYDFKTKQFLLLCELEKTKLIEFLRFCLKEFPDIVILIFSPDQCSVISVKENTDPDFIAEHQPCEFCKMEDIIEKPWIKILFCGENKMLKSLEREMLKFDLENDVHCVFSSGIYMELLPCQTNKGSMLMRLRELMDKDYTIYAVGDYNNDIEMLSHADVGIAVHNAHPDLKEIADVTTVSNDESAIADVINHIL</sequence>
<dbReference type="NCBIfam" id="TIGR01484">
    <property type="entry name" value="HAD-SF-IIB"/>
    <property type="match status" value="1"/>
</dbReference>
<dbReference type="Pfam" id="PF08282">
    <property type="entry name" value="Hydrolase_3"/>
    <property type="match status" value="1"/>
</dbReference>
<dbReference type="PROSITE" id="PS01228">
    <property type="entry name" value="COF_1"/>
    <property type="match status" value="1"/>
</dbReference>
<dbReference type="InterPro" id="IPR006379">
    <property type="entry name" value="HAD-SF_hydro_IIB"/>
</dbReference>